<dbReference type="EMBL" id="CM029038">
    <property type="protein sequence ID" value="KAG2648152.1"/>
    <property type="molecule type" value="Genomic_DNA"/>
</dbReference>
<keyword evidence="3" id="KW-1185">Reference proteome</keyword>
<organism evidence="2 3">
    <name type="scientific">Panicum virgatum</name>
    <name type="common">Blackwell switchgrass</name>
    <dbReference type="NCBI Taxonomy" id="38727"/>
    <lineage>
        <taxon>Eukaryota</taxon>
        <taxon>Viridiplantae</taxon>
        <taxon>Streptophyta</taxon>
        <taxon>Embryophyta</taxon>
        <taxon>Tracheophyta</taxon>
        <taxon>Spermatophyta</taxon>
        <taxon>Magnoliopsida</taxon>
        <taxon>Liliopsida</taxon>
        <taxon>Poales</taxon>
        <taxon>Poaceae</taxon>
        <taxon>PACMAD clade</taxon>
        <taxon>Panicoideae</taxon>
        <taxon>Panicodae</taxon>
        <taxon>Paniceae</taxon>
        <taxon>Panicinae</taxon>
        <taxon>Panicum</taxon>
        <taxon>Panicum sect. Hiantes</taxon>
    </lineage>
</organism>
<feature type="compositionally biased region" description="Basic and acidic residues" evidence="1">
    <location>
        <begin position="98"/>
        <end position="109"/>
    </location>
</feature>
<comment type="caution">
    <text evidence="2">The sequence shown here is derived from an EMBL/GenBank/DDBJ whole genome shotgun (WGS) entry which is preliminary data.</text>
</comment>
<sequence length="109" mass="11854">PDVSKRLQYTGETSRSTTMATLAFSIARVARRASARSLQAGGDLILRSYRIAGLHPRSNLTGHSSSNRAIQLFGCAHHGARRPLSTPSFNGVNSEADQQDKFIAEEKDL</sequence>
<reference evidence="2" key="1">
    <citation type="submission" date="2020-05" db="EMBL/GenBank/DDBJ databases">
        <title>WGS assembly of Panicum virgatum.</title>
        <authorList>
            <person name="Lovell J.T."/>
            <person name="Jenkins J."/>
            <person name="Shu S."/>
            <person name="Juenger T.E."/>
            <person name="Schmutz J."/>
        </authorList>
    </citation>
    <scope>NUCLEOTIDE SEQUENCE</scope>
    <source>
        <strain evidence="2">AP13</strain>
    </source>
</reference>
<feature type="region of interest" description="Disordered" evidence="1">
    <location>
        <begin position="84"/>
        <end position="109"/>
    </location>
</feature>
<feature type="non-terminal residue" evidence="2">
    <location>
        <position position="1"/>
    </location>
</feature>
<protein>
    <submittedName>
        <fullName evidence="2">Uncharacterized protein</fullName>
    </submittedName>
</protein>
<evidence type="ECO:0000313" key="3">
    <source>
        <dbReference type="Proteomes" id="UP000823388"/>
    </source>
</evidence>
<evidence type="ECO:0000256" key="1">
    <source>
        <dbReference type="SAM" id="MobiDB-lite"/>
    </source>
</evidence>
<name>A0A8T0WH76_PANVG</name>
<dbReference type="Proteomes" id="UP000823388">
    <property type="component" value="Chromosome 1N"/>
</dbReference>
<proteinExistence type="predicted"/>
<accession>A0A8T0WH76</accession>
<feature type="compositionally biased region" description="Polar residues" evidence="1">
    <location>
        <begin position="85"/>
        <end position="96"/>
    </location>
</feature>
<evidence type="ECO:0000313" key="2">
    <source>
        <dbReference type="EMBL" id="KAG2648152.1"/>
    </source>
</evidence>
<gene>
    <name evidence="2" type="ORF">PVAP13_1NG046800</name>
</gene>
<dbReference type="AlphaFoldDB" id="A0A8T0WH76"/>